<comment type="caution">
    <text evidence="17">The sequence shown here is derived from an EMBL/GenBank/DDBJ whole genome shotgun (WGS) entry which is preliminary data.</text>
</comment>
<dbReference type="GO" id="GO:0015074">
    <property type="term" value="P:DNA integration"/>
    <property type="evidence" value="ECO:0007669"/>
    <property type="project" value="UniProtKB-KW"/>
</dbReference>
<keyword evidence="6" id="KW-0378">Hydrolase</keyword>
<keyword evidence="11" id="KW-0808">Transferase</keyword>
<dbReference type="GO" id="GO:0003887">
    <property type="term" value="F:DNA-directed DNA polymerase activity"/>
    <property type="evidence" value="ECO:0007669"/>
    <property type="project" value="UniProtKB-KW"/>
</dbReference>
<keyword evidence="7" id="KW-0460">Magnesium</keyword>
<name>A0A9Q3CFG9_9BASI</name>
<evidence type="ECO:0000256" key="9">
    <source>
        <dbReference type="ARBA" id="ARBA00022908"/>
    </source>
</evidence>
<feature type="compositionally biased region" description="Basic and acidic residues" evidence="15">
    <location>
        <begin position="171"/>
        <end position="184"/>
    </location>
</feature>
<keyword evidence="18" id="KW-1185">Reference proteome</keyword>
<keyword evidence="3" id="KW-0540">Nuclease</keyword>
<evidence type="ECO:0000256" key="8">
    <source>
        <dbReference type="ARBA" id="ARBA00022884"/>
    </source>
</evidence>
<feature type="region of interest" description="Disordered" evidence="15">
    <location>
        <begin position="162"/>
        <end position="194"/>
    </location>
</feature>
<feature type="domain" description="Integrase catalytic" evidence="16">
    <location>
        <begin position="344"/>
        <end position="519"/>
    </location>
</feature>
<dbReference type="GO" id="GO:0004519">
    <property type="term" value="F:endonuclease activity"/>
    <property type="evidence" value="ECO:0007669"/>
    <property type="project" value="UniProtKB-KW"/>
</dbReference>
<gene>
    <name evidence="17" type="ORF">O181_021431</name>
</gene>
<dbReference type="PANTHER" id="PTHR42648:SF11">
    <property type="entry name" value="TRANSPOSON TY4-P GAG-POL POLYPROTEIN"/>
    <property type="match status" value="1"/>
</dbReference>
<dbReference type="InterPro" id="IPR039537">
    <property type="entry name" value="Retrotran_Ty1/copia-like"/>
</dbReference>
<dbReference type="GO" id="GO:0003964">
    <property type="term" value="F:RNA-directed DNA polymerase activity"/>
    <property type="evidence" value="ECO:0007669"/>
    <property type="project" value="UniProtKB-KW"/>
</dbReference>
<evidence type="ECO:0000256" key="11">
    <source>
        <dbReference type="ARBA" id="ARBA00022932"/>
    </source>
</evidence>
<protein>
    <recommendedName>
        <fullName evidence="16">Integrase catalytic domain-containing protein</fullName>
    </recommendedName>
</protein>
<evidence type="ECO:0000256" key="10">
    <source>
        <dbReference type="ARBA" id="ARBA00022918"/>
    </source>
</evidence>
<keyword evidence="5" id="KW-0255">Endonuclease</keyword>
<evidence type="ECO:0000256" key="12">
    <source>
        <dbReference type="ARBA" id="ARBA00023172"/>
    </source>
</evidence>
<dbReference type="SUPFAM" id="SSF53098">
    <property type="entry name" value="Ribonuclease H-like"/>
    <property type="match status" value="1"/>
</dbReference>
<keyword evidence="4" id="KW-0479">Metal-binding</keyword>
<dbReference type="GO" id="GO:0005634">
    <property type="term" value="C:nucleus"/>
    <property type="evidence" value="ECO:0007669"/>
    <property type="project" value="UniProtKB-ARBA"/>
</dbReference>
<dbReference type="Proteomes" id="UP000765509">
    <property type="component" value="Unassembled WGS sequence"/>
</dbReference>
<evidence type="ECO:0000256" key="4">
    <source>
        <dbReference type="ARBA" id="ARBA00022723"/>
    </source>
</evidence>
<dbReference type="GO" id="GO:0006310">
    <property type="term" value="P:DNA recombination"/>
    <property type="evidence" value="ECO:0007669"/>
    <property type="project" value="UniProtKB-KW"/>
</dbReference>
<keyword evidence="1" id="KW-0815">Transposition</keyword>
<keyword evidence="2" id="KW-0548">Nucleotidyltransferase</keyword>
<dbReference type="Gene3D" id="3.30.420.10">
    <property type="entry name" value="Ribonuclease H-like superfamily/Ribonuclease H"/>
    <property type="match status" value="1"/>
</dbReference>
<keyword evidence="9" id="KW-0229">DNA integration</keyword>
<dbReference type="GO" id="GO:0003723">
    <property type="term" value="F:RNA binding"/>
    <property type="evidence" value="ECO:0007669"/>
    <property type="project" value="UniProtKB-KW"/>
</dbReference>
<accession>A0A9Q3CFG9</accession>
<evidence type="ECO:0000256" key="7">
    <source>
        <dbReference type="ARBA" id="ARBA00022842"/>
    </source>
</evidence>
<evidence type="ECO:0000256" key="2">
    <source>
        <dbReference type="ARBA" id="ARBA00022695"/>
    </source>
</evidence>
<keyword evidence="12" id="KW-0233">DNA recombination</keyword>
<dbReference type="InterPro" id="IPR001584">
    <property type="entry name" value="Integrase_cat-core"/>
</dbReference>
<dbReference type="OrthoDB" id="2505547at2759"/>
<proteinExistence type="predicted"/>
<reference evidence="17" key="1">
    <citation type="submission" date="2021-03" db="EMBL/GenBank/DDBJ databases">
        <title>Draft genome sequence of rust myrtle Austropuccinia psidii MF-1, a brazilian biotype.</title>
        <authorList>
            <person name="Quecine M.C."/>
            <person name="Pachon D.M.R."/>
            <person name="Bonatelli M.L."/>
            <person name="Correr F.H."/>
            <person name="Franceschini L.M."/>
            <person name="Leite T.F."/>
            <person name="Margarido G.R.A."/>
            <person name="Almeida C.A."/>
            <person name="Ferrarezi J.A."/>
            <person name="Labate C.A."/>
        </authorList>
    </citation>
    <scope>NUCLEOTIDE SEQUENCE</scope>
    <source>
        <strain evidence="17">MF-1</strain>
    </source>
</reference>
<evidence type="ECO:0000256" key="14">
    <source>
        <dbReference type="ARBA" id="ARBA00049244"/>
    </source>
</evidence>
<dbReference type="AlphaFoldDB" id="A0A9Q3CFG9"/>
<keyword evidence="10" id="KW-0695">RNA-directed DNA polymerase</keyword>
<comment type="catalytic activity">
    <reaction evidence="14">
        <text>DNA(n) + a 2'-deoxyribonucleoside 5'-triphosphate = DNA(n+1) + diphosphate</text>
        <dbReference type="Rhea" id="RHEA:22508"/>
        <dbReference type="Rhea" id="RHEA-COMP:17339"/>
        <dbReference type="Rhea" id="RHEA-COMP:17340"/>
        <dbReference type="ChEBI" id="CHEBI:33019"/>
        <dbReference type="ChEBI" id="CHEBI:61560"/>
        <dbReference type="ChEBI" id="CHEBI:173112"/>
        <dbReference type="EC" id="2.7.7.7"/>
    </reaction>
</comment>
<evidence type="ECO:0000259" key="16">
    <source>
        <dbReference type="PROSITE" id="PS50994"/>
    </source>
</evidence>
<dbReference type="GO" id="GO:0032196">
    <property type="term" value="P:transposition"/>
    <property type="evidence" value="ECO:0007669"/>
    <property type="project" value="UniProtKB-KW"/>
</dbReference>
<dbReference type="PROSITE" id="PS50994">
    <property type="entry name" value="INTEGRASE"/>
    <property type="match status" value="1"/>
</dbReference>
<comment type="catalytic activity">
    <reaction evidence="13">
        <text>DNA(n) + a 2'-deoxyribonucleoside 5'-triphosphate = DNA(n+1) + diphosphate</text>
        <dbReference type="Rhea" id="RHEA:22508"/>
        <dbReference type="Rhea" id="RHEA-COMP:17339"/>
        <dbReference type="Rhea" id="RHEA-COMP:17340"/>
        <dbReference type="ChEBI" id="CHEBI:33019"/>
        <dbReference type="ChEBI" id="CHEBI:61560"/>
        <dbReference type="ChEBI" id="CHEBI:173112"/>
        <dbReference type="EC" id="2.7.7.49"/>
    </reaction>
</comment>
<keyword evidence="11" id="KW-0239">DNA-directed DNA polymerase</keyword>
<evidence type="ECO:0000256" key="5">
    <source>
        <dbReference type="ARBA" id="ARBA00022759"/>
    </source>
</evidence>
<dbReference type="PANTHER" id="PTHR42648">
    <property type="entry name" value="TRANSPOSASE, PUTATIVE-RELATED"/>
    <property type="match status" value="1"/>
</dbReference>
<evidence type="ECO:0000313" key="18">
    <source>
        <dbReference type="Proteomes" id="UP000765509"/>
    </source>
</evidence>
<evidence type="ECO:0000256" key="6">
    <source>
        <dbReference type="ARBA" id="ARBA00022801"/>
    </source>
</evidence>
<evidence type="ECO:0000256" key="15">
    <source>
        <dbReference type="SAM" id="MobiDB-lite"/>
    </source>
</evidence>
<sequence>MQEPYRADNRFAALKSDGSEFVEWLTCLNRVLCVAFKSEMSINNSPSALNDSLPEENRAICHFINASIPHKFSLCIGINPSQTTARAFFDAIKTHCCPGNCFEKLCVKLGVEANELKGLLAQAACHPPATPDQTAFNQLVTAAILAKGDDKPTSTFVGQKVPWQQAANIRRPPEHLVDRPRTPQERPPSALGSHYQRERVSQVQFVEHHAVDKFLIDRSASIHLSGSPKLATNLHHIHPFCIFFDDSNSSITITQMATLRIPFKGGNFAYSDRVLGTILSMGRLCRAGVFPFFSGLLLSLLVCNHLVTTTLHNHCWWMDTLAGGGTTRLAAETPSPRLFEMNPLSLPPTSKLSFRDWHFVQNQRAHTDWQEPALTFQQKRPLTYWSPTSWDHSRLIRKGSDAPNAILDTITHLLVQLGTMLKALQTNNAWEFVLANFTTTLANMGVGFYPSLPYSPQENSEAERLNRTLGDMARAMMTQSDMPMQFWQYAYASACYIHNRLPNSRCPNSSPHQVLYGRPPSIATLYPFGTKTIAHVPAIHQQHKLAVRGIEC</sequence>
<evidence type="ECO:0000256" key="1">
    <source>
        <dbReference type="ARBA" id="ARBA00022578"/>
    </source>
</evidence>
<organism evidence="17 18">
    <name type="scientific">Austropuccinia psidii MF-1</name>
    <dbReference type="NCBI Taxonomy" id="1389203"/>
    <lineage>
        <taxon>Eukaryota</taxon>
        <taxon>Fungi</taxon>
        <taxon>Dikarya</taxon>
        <taxon>Basidiomycota</taxon>
        <taxon>Pucciniomycotina</taxon>
        <taxon>Pucciniomycetes</taxon>
        <taxon>Pucciniales</taxon>
        <taxon>Sphaerophragmiaceae</taxon>
        <taxon>Austropuccinia</taxon>
    </lineage>
</organism>
<dbReference type="InterPro" id="IPR036397">
    <property type="entry name" value="RNaseH_sf"/>
</dbReference>
<keyword evidence="8" id="KW-0694">RNA-binding</keyword>
<dbReference type="EMBL" id="AVOT02006490">
    <property type="protein sequence ID" value="MBW0481716.1"/>
    <property type="molecule type" value="Genomic_DNA"/>
</dbReference>
<dbReference type="GO" id="GO:0046872">
    <property type="term" value="F:metal ion binding"/>
    <property type="evidence" value="ECO:0007669"/>
    <property type="project" value="UniProtKB-KW"/>
</dbReference>
<dbReference type="InterPro" id="IPR012337">
    <property type="entry name" value="RNaseH-like_sf"/>
</dbReference>
<evidence type="ECO:0000313" key="17">
    <source>
        <dbReference type="EMBL" id="MBW0481716.1"/>
    </source>
</evidence>
<evidence type="ECO:0000256" key="3">
    <source>
        <dbReference type="ARBA" id="ARBA00022722"/>
    </source>
</evidence>
<dbReference type="GO" id="GO:0016787">
    <property type="term" value="F:hydrolase activity"/>
    <property type="evidence" value="ECO:0007669"/>
    <property type="project" value="UniProtKB-KW"/>
</dbReference>
<evidence type="ECO:0000256" key="13">
    <source>
        <dbReference type="ARBA" id="ARBA00048173"/>
    </source>
</evidence>